<dbReference type="InterPro" id="IPR049278">
    <property type="entry name" value="MS_channel_C"/>
</dbReference>
<reference evidence="5" key="1">
    <citation type="journal article" date="2019" name="Int. J. Syst. Evol. Microbiol.">
        <title>The Global Catalogue of Microorganisms (GCM) 10K type strain sequencing project: providing services to taxonomists for standard genome sequencing and annotation.</title>
        <authorList>
            <consortium name="The Broad Institute Genomics Platform"/>
            <consortium name="The Broad Institute Genome Sequencing Center for Infectious Disease"/>
            <person name="Wu L."/>
            <person name="Ma J."/>
        </authorList>
    </citation>
    <scope>NUCLEOTIDE SEQUENCE [LARGE SCALE GENOMIC DNA]</scope>
    <source>
        <strain evidence="5">KCTC 52607</strain>
    </source>
</reference>
<evidence type="ECO:0000256" key="1">
    <source>
        <dbReference type="ARBA" id="ARBA00004236"/>
    </source>
</evidence>
<keyword evidence="2" id="KW-0472">Membrane</keyword>
<dbReference type="Gene3D" id="3.30.70.100">
    <property type="match status" value="1"/>
</dbReference>
<organism evidence="4 5">
    <name type="scientific">Alteraurantiacibacter palmitatis</name>
    <dbReference type="NCBI Taxonomy" id="2054628"/>
    <lineage>
        <taxon>Bacteria</taxon>
        <taxon>Pseudomonadati</taxon>
        <taxon>Pseudomonadota</taxon>
        <taxon>Alphaproteobacteria</taxon>
        <taxon>Sphingomonadales</taxon>
        <taxon>Erythrobacteraceae</taxon>
        <taxon>Alteraurantiacibacter</taxon>
    </lineage>
</organism>
<comment type="subcellular location">
    <subcellularLocation>
        <location evidence="1">Cell membrane</location>
    </subcellularLocation>
</comment>
<name>A0ABV7E949_9SPHN</name>
<feature type="domain" description="Mechanosensitive ion channel MscS C-terminal" evidence="3">
    <location>
        <begin position="8"/>
        <end position="70"/>
    </location>
</feature>
<comment type="caution">
    <text evidence="4">The sequence shown here is derived from an EMBL/GenBank/DDBJ whole genome shotgun (WGS) entry which is preliminary data.</text>
</comment>
<dbReference type="Proteomes" id="UP001595456">
    <property type="component" value="Unassembled WGS sequence"/>
</dbReference>
<sequence>MHSVASQMAKDRAFADRIIDEPEIVGVEALGDSAVILRLRLKVTPGSQWEVRREFFRRIKQAFDETGIDIPFPHFTLYPGLPKDGPAPPLNIMLGQTEAVVKNA</sequence>
<gene>
    <name evidence="4" type="ORF">ACFODU_15715</name>
</gene>
<proteinExistence type="predicted"/>
<evidence type="ECO:0000259" key="3">
    <source>
        <dbReference type="Pfam" id="PF21082"/>
    </source>
</evidence>
<keyword evidence="2" id="KW-1003">Cell membrane</keyword>
<dbReference type="InterPro" id="IPR045276">
    <property type="entry name" value="YbiO_bact"/>
</dbReference>
<evidence type="ECO:0000256" key="2">
    <source>
        <dbReference type="ARBA" id="ARBA00022475"/>
    </source>
</evidence>
<evidence type="ECO:0000313" key="4">
    <source>
        <dbReference type="EMBL" id="MFC3099245.1"/>
    </source>
</evidence>
<accession>A0ABV7E949</accession>
<evidence type="ECO:0000313" key="5">
    <source>
        <dbReference type="Proteomes" id="UP001595456"/>
    </source>
</evidence>
<dbReference type="PANTHER" id="PTHR30460:SF0">
    <property type="entry name" value="MODERATE CONDUCTANCE MECHANOSENSITIVE CHANNEL YBIO"/>
    <property type="match status" value="1"/>
</dbReference>
<protein>
    <submittedName>
        <fullName evidence="4">Mechanosensitive ion channel family protein</fullName>
    </submittedName>
</protein>
<dbReference type="RefSeq" id="WP_377923122.1">
    <property type="nucleotide sequence ID" value="NZ_JBHRST010000022.1"/>
</dbReference>
<dbReference type="Pfam" id="PF21082">
    <property type="entry name" value="MS_channel_3rd"/>
    <property type="match status" value="1"/>
</dbReference>
<keyword evidence="5" id="KW-1185">Reference proteome</keyword>
<dbReference type="EMBL" id="JBHRST010000022">
    <property type="protein sequence ID" value="MFC3099245.1"/>
    <property type="molecule type" value="Genomic_DNA"/>
</dbReference>
<dbReference type="SUPFAM" id="SSF82689">
    <property type="entry name" value="Mechanosensitive channel protein MscS (YggB), C-terminal domain"/>
    <property type="match status" value="1"/>
</dbReference>
<dbReference type="PANTHER" id="PTHR30460">
    <property type="entry name" value="MODERATE CONDUCTANCE MECHANOSENSITIVE CHANNEL YBIO"/>
    <property type="match status" value="1"/>
</dbReference>
<dbReference type="InterPro" id="IPR011066">
    <property type="entry name" value="MscS_channel_C_sf"/>
</dbReference>